<evidence type="ECO:0000259" key="3">
    <source>
        <dbReference type="Pfam" id="PF25203"/>
    </source>
</evidence>
<dbReference type="GeneTree" id="ENSGT00390000003692"/>
<feature type="domain" description="DAAF9" evidence="4">
    <location>
        <begin position="602"/>
        <end position="811"/>
    </location>
</feature>
<reference evidence="7" key="1">
    <citation type="journal article" date="2006" name="Science">
        <title>Ancient noncoding elements conserved in the human genome.</title>
        <authorList>
            <person name="Venkatesh B."/>
            <person name="Kirkness E.F."/>
            <person name="Loh Y.H."/>
            <person name="Halpern A.L."/>
            <person name="Lee A.P."/>
            <person name="Johnson J."/>
            <person name="Dandona N."/>
            <person name="Viswanathan L.D."/>
            <person name="Tay A."/>
            <person name="Venter J.C."/>
            <person name="Strausberg R.L."/>
            <person name="Brenner S."/>
        </authorList>
    </citation>
    <scope>NUCLEOTIDE SEQUENCE [LARGE SCALE GENOMIC DNA]</scope>
</reference>
<dbReference type="Pfam" id="PF26246">
    <property type="entry name" value="PH_DAAF9"/>
    <property type="match status" value="1"/>
</dbReference>
<feature type="domain" description="DAAF9 pita-bread-like" evidence="3">
    <location>
        <begin position="370"/>
        <end position="417"/>
    </location>
</feature>
<dbReference type="PANTHER" id="PTHR33664:SF1">
    <property type="entry name" value="DYNEIN AXONEMAL ASSEMBLY FACTOR 9"/>
    <property type="match status" value="1"/>
</dbReference>
<evidence type="ECO:0000256" key="1">
    <source>
        <dbReference type="SAM" id="SignalP"/>
    </source>
</evidence>
<proteinExistence type="predicted"/>
<evidence type="ECO:0000259" key="4">
    <source>
        <dbReference type="Pfam" id="PF25204"/>
    </source>
</evidence>
<reference evidence="7" key="2">
    <citation type="journal article" date="2007" name="PLoS Biol.">
        <title>Survey sequencing and comparative analysis of the elephant shark (Callorhinchus milii) genome.</title>
        <authorList>
            <person name="Venkatesh B."/>
            <person name="Kirkness E.F."/>
            <person name="Loh Y.H."/>
            <person name="Halpern A.L."/>
            <person name="Lee A.P."/>
            <person name="Johnson J."/>
            <person name="Dandona N."/>
            <person name="Viswanathan L.D."/>
            <person name="Tay A."/>
            <person name="Venter J.C."/>
            <person name="Strausberg R.L."/>
            <person name="Brenner S."/>
        </authorList>
    </citation>
    <scope>NUCLEOTIDE SEQUENCE [LARGE SCALE GENOMIC DNA]</scope>
</reference>
<dbReference type="Ensembl" id="ENSCMIT00000002903.1">
    <property type="protein sequence ID" value="ENSCMIP00000002807.1"/>
    <property type="gene ID" value="ENSCMIG00000001628.1"/>
</dbReference>
<feature type="domain" description="DAAF9 PH" evidence="5">
    <location>
        <begin position="434"/>
        <end position="518"/>
    </location>
</feature>
<dbReference type="CDD" id="cd22936">
    <property type="entry name" value="shulin_C20orf194-like"/>
    <property type="match status" value="1"/>
</dbReference>
<evidence type="ECO:0000313" key="6">
    <source>
        <dbReference type="Ensembl" id="ENSCMIP00000002807.1"/>
    </source>
</evidence>
<feature type="domain" description="DAAF9 N-terminal" evidence="2">
    <location>
        <begin position="26"/>
        <end position="206"/>
    </location>
</feature>
<feature type="domain" description="DAAF9 pita-bread-like" evidence="3">
    <location>
        <begin position="209"/>
        <end position="309"/>
    </location>
</feature>
<name>A0A4W3GIE0_CALMI</name>
<dbReference type="InterPro" id="IPR057478">
    <property type="entry name" value="DAAF9_2"/>
</dbReference>
<evidence type="ECO:0000313" key="7">
    <source>
        <dbReference type="Proteomes" id="UP000314986"/>
    </source>
</evidence>
<dbReference type="InParanoid" id="A0A4W3GIE0"/>
<evidence type="ECO:0000259" key="5">
    <source>
        <dbReference type="Pfam" id="PF26246"/>
    </source>
</evidence>
<protein>
    <submittedName>
        <fullName evidence="6">Dynein axonemal assembly factor 9</fullName>
    </submittedName>
</protein>
<accession>A0A4W3GIE0</accession>
<dbReference type="PANTHER" id="PTHR33664">
    <property type="entry name" value="RCG26366"/>
    <property type="match status" value="1"/>
</dbReference>
<organism evidence="6 7">
    <name type="scientific">Callorhinchus milii</name>
    <name type="common">Ghost shark</name>
    <dbReference type="NCBI Taxonomy" id="7868"/>
    <lineage>
        <taxon>Eukaryota</taxon>
        <taxon>Metazoa</taxon>
        <taxon>Chordata</taxon>
        <taxon>Craniata</taxon>
        <taxon>Vertebrata</taxon>
        <taxon>Chondrichthyes</taxon>
        <taxon>Holocephali</taxon>
        <taxon>Chimaeriformes</taxon>
        <taxon>Callorhinchidae</taxon>
        <taxon>Callorhinchus</taxon>
    </lineage>
</organism>
<reference evidence="7" key="3">
    <citation type="journal article" date="2014" name="Nature">
        <title>Elephant shark genome provides unique insights into gnathostome evolution.</title>
        <authorList>
            <consortium name="International Elephant Shark Genome Sequencing Consortium"/>
            <person name="Venkatesh B."/>
            <person name="Lee A.P."/>
            <person name="Ravi V."/>
            <person name="Maurya A.K."/>
            <person name="Lian M.M."/>
            <person name="Swann J.B."/>
            <person name="Ohta Y."/>
            <person name="Flajnik M.F."/>
            <person name="Sutoh Y."/>
            <person name="Kasahara M."/>
            <person name="Hoon S."/>
            <person name="Gangu V."/>
            <person name="Roy S.W."/>
            <person name="Irimia M."/>
            <person name="Korzh V."/>
            <person name="Kondrychyn I."/>
            <person name="Lim Z.W."/>
            <person name="Tay B.H."/>
            <person name="Tohari S."/>
            <person name="Kong K.W."/>
            <person name="Ho S."/>
            <person name="Lorente-Galdos B."/>
            <person name="Quilez J."/>
            <person name="Marques-Bonet T."/>
            <person name="Raney B.J."/>
            <person name="Ingham P.W."/>
            <person name="Tay A."/>
            <person name="Hillier L.W."/>
            <person name="Minx P."/>
            <person name="Boehm T."/>
            <person name="Wilson R.K."/>
            <person name="Brenner S."/>
            <person name="Warren W.C."/>
        </authorList>
    </citation>
    <scope>NUCLEOTIDE SEQUENCE [LARGE SCALE GENOMIC DNA]</scope>
</reference>
<dbReference type="Proteomes" id="UP000314986">
    <property type="component" value="Unassembled WGS sequence"/>
</dbReference>
<dbReference type="Pfam" id="PF23281">
    <property type="entry name" value="DAAF9_N"/>
    <property type="match status" value="1"/>
</dbReference>
<feature type="signal peptide" evidence="1">
    <location>
        <begin position="1"/>
        <end position="25"/>
    </location>
</feature>
<evidence type="ECO:0000259" key="2">
    <source>
        <dbReference type="Pfam" id="PF23281"/>
    </source>
</evidence>
<feature type="chain" id="PRO_5021190922" evidence="1">
    <location>
        <begin position="26"/>
        <end position="1002"/>
    </location>
</feature>
<dbReference type="InterPro" id="IPR056498">
    <property type="entry name" value="DAAF9_N"/>
</dbReference>
<keyword evidence="1" id="KW-0732">Signal</keyword>
<sequence length="1002" mass="114475">MARLGQCNFVICITFPLLEPAGTWGERECCHRLRQVQAIVNRSNKPKSDGILCILGIDSRYNEGCRELANYLFFDLYNMTNIDCDTADLPDEVLDDVILLIKSQSVHLYCNPVNYKYLLAYVAHWRNLHMHCLTEKEYQDEEAAEEFKIASFVNMVRDCSRIRVPYSSQGHVQKFDMFIVEKWPIIQAFALEGIGGGGFFTMTHEAYYLMFDELMTFDRQWACFFSNFDIEGSSSILEISEAQAGEVRNGMRNYRYFFSNKRKLFRQPFILFGCHSTKENLNTYSFTFPSEGHLVRNAGNQGGTAKHMVGTSNLPFIFVEYAVEPHYSILDSLSPTLTSFEDHLEAYLCAPSVIFPLRIPPLAPRASPGASMSVYDIPDLTGGKGTLGSVVFSESFVESQLLLKENDGTVSPDSSFIILTAIVPRYVSWLVSTSKLFILSEGVLFVHPRYGSFTVSKNHMTALKCYDGDSPGVVVTLIIEYKESLLPHLPIQLHSATNCLIFTLMPRSKIYKLFYSKVKFVKILGVLKCYIHKLNRDLEMDSLPECVDLNSPVFKCLSLRFLQHFTVSSVSNEPVRRADLFTLLQRPKFSPSLSEGQNKMVITIITGLPGSYKEELCSFMVNVNKELGRWSVYRQAPDKCKTFNASQIQHYLSSVLEAQRNRTVRQSAYLRKKNRIIIVTPGYTDVIDVVQAIQTHPDPEAQTTFVIGAITVCVDPLCSYMLHRFLFPKYLDQCSQGLVNNVVFTNLTAEPRHPLLIQLQKLIRTANPSMAFILAEKGAVTRNADVEMVLSESSFSEPPMLRSRYLMFPGWYDGKFRSGPVYPQMMSVCLRFNRPLDRSRFTTKCKDSEKLFEICHNTMTNAMCLVPLQDGPSPPPLQSDGKIHISQPEYFVTFIGCSLKEEVLMDWLRQCTRQKPQKKAMKMRSTLTKQEIKNIHIKRHLELTPPGWFYNGIQFVNFFGEKMDYHPLMDKFIDDYIVETNKEIEGYNAELERQACSDLFEP</sequence>
<dbReference type="InterPro" id="IPR058844">
    <property type="entry name" value="PB_DAAF9"/>
</dbReference>
<dbReference type="Pfam" id="PF25203">
    <property type="entry name" value="PB_DAAF9"/>
    <property type="match status" value="2"/>
</dbReference>
<dbReference type="InterPro" id="IPR040342">
    <property type="entry name" value="DNAAF9"/>
</dbReference>
<reference evidence="6" key="5">
    <citation type="submission" date="2025-09" db="UniProtKB">
        <authorList>
            <consortium name="Ensembl"/>
        </authorList>
    </citation>
    <scope>IDENTIFICATION</scope>
</reference>
<dbReference type="AlphaFoldDB" id="A0A4W3GIE0"/>
<dbReference type="Pfam" id="PF25204">
    <property type="entry name" value="DAAF9_2"/>
    <property type="match status" value="1"/>
</dbReference>
<reference evidence="6" key="4">
    <citation type="submission" date="2025-08" db="UniProtKB">
        <authorList>
            <consortium name="Ensembl"/>
        </authorList>
    </citation>
    <scope>IDENTIFICATION</scope>
</reference>
<dbReference type="STRING" id="7868.ENSCMIP00000002807"/>
<dbReference type="InterPro" id="IPR058843">
    <property type="entry name" value="PH_DAAF9"/>
</dbReference>
<keyword evidence="7" id="KW-1185">Reference proteome</keyword>